<proteinExistence type="predicted"/>
<keyword evidence="1" id="KW-0732">Signal</keyword>
<name>R7ZKX1_9BACT</name>
<dbReference type="PANTHER" id="PTHR30383:SF5">
    <property type="entry name" value="SGNH HYDROLASE-TYPE ESTERASE DOMAIN-CONTAINING PROTEIN"/>
    <property type="match status" value="1"/>
</dbReference>
<reference evidence="3 4" key="1">
    <citation type="submission" date="2013-02" db="EMBL/GenBank/DDBJ databases">
        <title>A novel strain isolated from Lonar lake, Maharashtra, India.</title>
        <authorList>
            <person name="Singh A."/>
        </authorList>
    </citation>
    <scope>NUCLEOTIDE SEQUENCE [LARGE SCALE GENOMIC DNA]</scope>
    <source>
        <strain evidence="3 4">AK24</strain>
    </source>
</reference>
<dbReference type="PATRIC" id="fig|1288963.3.peg.4820"/>
<dbReference type="InterPro" id="IPR013830">
    <property type="entry name" value="SGNH_hydro"/>
</dbReference>
<dbReference type="CDD" id="cd04502">
    <property type="entry name" value="SGNH_hydrolase_like_7"/>
    <property type="match status" value="1"/>
</dbReference>
<feature type="domain" description="SGNH hydrolase-type esterase" evidence="2">
    <location>
        <begin position="56"/>
        <end position="207"/>
    </location>
</feature>
<feature type="chain" id="PRO_5004451616" description="SGNH hydrolase-type esterase domain-containing protein" evidence="1">
    <location>
        <begin position="22"/>
        <end position="217"/>
    </location>
</feature>
<dbReference type="OrthoDB" id="9790057at2"/>
<evidence type="ECO:0000259" key="2">
    <source>
        <dbReference type="Pfam" id="PF13472"/>
    </source>
</evidence>
<comment type="caution">
    <text evidence="3">The sequence shown here is derived from an EMBL/GenBank/DDBJ whole genome shotgun (WGS) entry which is preliminary data.</text>
</comment>
<dbReference type="Pfam" id="PF13472">
    <property type="entry name" value="Lipase_GDSL_2"/>
    <property type="match status" value="1"/>
</dbReference>
<sequence>MRKKCIVALSFAFLVFSVSFAQDPTRFEEEVGRVQAQYPSDQHRGSVVFTGSSSVRLWKDLATDFPNHSVVNTGFGGSHATDLLHYLDELVLDYQPKKVFIYEGDNDISGKKTTGEIMQTMDQIVRAIHAALPNTEVVFISAKPSISRWNLANQYKELNTAMKRYARSTKGVGFADVWKPMLGKNGQPMPDIFIEDNLHMNRKGYEIWAKVIGKHMN</sequence>
<dbReference type="Gene3D" id="3.40.50.1110">
    <property type="entry name" value="SGNH hydrolase"/>
    <property type="match status" value="1"/>
</dbReference>
<keyword evidence="4" id="KW-1185">Reference proteome</keyword>
<accession>R7ZKX1</accession>
<dbReference type="InterPro" id="IPR051532">
    <property type="entry name" value="Ester_Hydrolysis_Enzymes"/>
</dbReference>
<evidence type="ECO:0000313" key="4">
    <source>
        <dbReference type="Proteomes" id="UP000013909"/>
    </source>
</evidence>
<feature type="signal peptide" evidence="1">
    <location>
        <begin position="1"/>
        <end position="21"/>
    </location>
</feature>
<dbReference type="Proteomes" id="UP000013909">
    <property type="component" value="Unassembled WGS sequence"/>
</dbReference>
<dbReference type="EMBL" id="AQHR01000126">
    <property type="protein sequence ID" value="EON74722.1"/>
    <property type="molecule type" value="Genomic_DNA"/>
</dbReference>
<evidence type="ECO:0000256" key="1">
    <source>
        <dbReference type="SAM" id="SignalP"/>
    </source>
</evidence>
<dbReference type="SUPFAM" id="SSF52266">
    <property type="entry name" value="SGNH hydrolase"/>
    <property type="match status" value="1"/>
</dbReference>
<dbReference type="InterPro" id="IPR036514">
    <property type="entry name" value="SGNH_hydro_sf"/>
</dbReference>
<protein>
    <recommendedName>
        <fullName evidence="2">SGNH hydrolase-type esterase domain-containing protein</fullName>
    </recommendedName>
</protein>
<evidence type="ECO:0000313" key="3">
    <source>
        <dbReference type="EMBL" id="EON74722.1"/>
    </source>
</evidence>
<organism evidence="3 4">
    <name type="scientific">Lunatimonas lonarensis</name>
    <dbReference type="NCBI Taxonomy" id="1232681"/>
    <lineage>
        <taxon>Bacteria</taxon>
        <taxon>Pseudomonadati</taxon>
        <taxon>Bacteroidota</taxon>
        <taxon>Cytophagia</taxon>
        <taxon>Cytophagales</taxon>
        <taxon>Cyclobacteriaceae</taxon>
    </lineage>
</organism>
<dbReference type="AlphaFoldDB" id="R7ZKX1"/>
<dbReference type="STRING" id="1232681.ADIS_4833"/>
<dbReference type="RefSeq" id="WP_010856944.1">
    <property type="nucleotide sequence ID" value="NZ_AQHR01000126.1"/>
</dbReference>
<dbReference type="GO" id="GO:0004622">
    <property type="term" value="F:phosphatidylcholine lysophospholipase activity"/>
    <property type="evidence" value="ECO:0007669"/>
    <property type="project" value="TreeGrafter"/>
</dbReference>
<gene>
    <name evidence="3" type="ORF">ADIS_4833</name>
</gene>
<dbReference type="PANTHER" id="PTHR30383">
    <property type="entry name" value="THIOESTERASE 1/PROTEASE 1/LYSOPHOSPHOLIPASE L1"/>
    <property type="match status" value="1"/>
</dbReference>